<feature type="region of interest" description="Disordered" evidence="2">
    <location>
        <begin position="194"/>
        <end position="224"/>
    </location>
</feature>
<dbReference type="InterPro" id="IPR036737">
    <property type="entry name" value="OmpA-like_sf"/>
</dbReference>
<dbReference type="STRING" id="1166018.FAES_3795"/>
<evidence type="ECO:0000313" key="5">
    <source>
        <dbReference type="Proteomes" id="UP000011058"/>
    </source>
</evidence>
<protein>
    <submittedName>
        <fullName evidence="4">OmpA/MotB domain protein</fullName>
    </submittedName>
</protein>
<dbReference type="Pfam" id="PF06078">
    <property type="entry name" value="DUF937"/>
    <property type="match status" value="1"/>
</dbReference>
<evidence type="ECO:0000256" key="1">
    <source>
        <dbReference type="PROSITE-ProRule" id="PRU00473"/>
    </source>
</evidence>
<accession>I0KCE9</accession>
<keyword evidence="1" id="KW-0472">Membrane</keyword>
<dbReference type="SUPFAM" id="SSF103088">
    <property type="entry name" value="OmpA-like"/>
    <property type="match status" value="1"/>
</dbReference>
<sequence length="448" mass="46565">MTLFGAFNEVLTPEILAKIALYEDEPAEKTTKAVEGLVHTVFGGLLKRTTTEIGVNQLYSQLQKSGYDGALAANLNAVLKDATQTHTVITNGNEAISRLLPAMKSSIASMISSYAGIRNSSAISLLGLTAAVVLDVLGKQVREKKLDADGLAASLFDQREAFINAVPEGLFPQLVEKVGIQQIVAGVATPAKRAAQSPPLRSTGTATRPVPPSTVSFEPDPDEDGGNSLSKWLIGLIILAALGGLGYYAWQNTQQHSASTDTGLDGALVSSDTAQSDTVARSLAVPVDTTAARPASATAGATSATTATGIGTAPTAGGDAAFNTALTTYLNDATQPKGRIFELSGVTFAPASFSLTPAAQGQINTLVQQLKARPTMQVQLQGYANDAPGLGLTNKALSFKRVNVIKQQLVLAGINYLRVDAIGLGTGVKPGDLGKQPQKKINVKIISK</sequence>
<dbReference type="GO" id="GO:0016020">
    <property type="term" value="C:membrane"/>
    <property type="evidence" value="ECO:0007669"/>
    <property type="project" value="UniProtKB-UniRule"/>
</dbReference>
<dbReference type="EMBL" id="HE796683">
    <property type="protein sequence ID" value="CCH01802.1"/>
    <property type="molecule type" value="Genomic_DNA"/>
</dbReference>
<dbReference type="HOGENOM" id="CLU_615242_0_0_10"/>
<reference evidence="4 5" key="1">
    <citation type="journal article" date="2012" name="J. Bacteriol.">
        <title>Genome Sequence of Fibrella aestuarina BUZ 2T, a Filamentous Marine Bacterium.</title>
        <authorList>
            <person name="Filippini M."/>
            <person name="Qi W."/>
            <person name="Blom J."/>
            <person name="Goesmann A."/>
            <person name="Smits T.H."/>
            <person name="Bagheri H.C."/>
        </authorList>
    </citation>
    <scope>NUCLEOTIDE SEQUENCE [LARGE SCALE GENOMIC DNA]</scope>
    <source>
        <strain evidence="5">BUZ 2T</strain>
    </source>
</reference>
<keyword evidence="5" id="KW-1185">Reference proteome</keyword>
<dbReference type="Proteomes" id="UP000011058">
    <property type="component" value="Chromosome"/>
</dbReference>
<gene>
    <name evidence="4" type="ORF">FAES_3795</name>
</gene>
<name>I0KCE9_9BACT</name>
<dbReference type="eggNOG" id="COG2885">
    <property type="taxonomic scope" value="Bacteria"/>
</dbReference>
<dbReference type="AlphaFoldDB" id="I0KCE9"/>
<feature type="domain" description="OmpA-like" evidence="3">
    <location>
        <begin position="335"/>
        <end position="448"/>
    </location>
</feature>
<dbReference type="PROSITE" id="PS51123">
    <property type="entry name" value="OMPA_2"/>
    <property type="match status" value="1"/>
</dbReference>
<dbReference type="RefSeq" id="WP_015332901.1">
    <property type="nucleotide sequence ID" value="NC_020054.1"/>
</dbReference>
<evidence type="ECO:0000256" key="2">
    <source>
        <dbReference type="SAM" id="MobiDB-lite"/>
    </source>
</evidence>
<dbReference type="KEGG" id="fae:FAES_3795"/>
<organism evidence="4 5">
    <name type="scientific">Fibrella aestuarina BUZ 2</name>
    <dbReference type="NCBI Taxonomy" id="1166018"/>
    <lineage>
        <taxon>Bacteria</taxon>
        <taxon>Pseudomonadati</taxon>
        <taxon>Bacteroidota</taxon>
        <taxon>Cytophagia</taxon>
        <taxon>Cytophagales</taxon>
        <taxon>Spirosomataceae</taxon>
        <taxon>Fibrella</taxon>
    </lineage>
</organism>
<dbReference type="InterPro" id="IPR009282">
    <property type="entry name" value="DUF937"/>
</dbReference>
<dbReference type="OrthoDB" id="951004at2"/>
<dbReference type="PATRIC" id="fig|1166018.3.peg.5581"/>
<dbReference type="Gene3D" id="3.30.1330.60">
    <property type="entry name" value="OmpA-like domain"/>
    <property type="match status" value="1"/>
</dbReference>
<dbReference type="InterPro" id="IPR006665">
    <property type="entry name" value="OmpA-like"/>
</dbReference>
<proteinExistence type="predicted"/>
<evidence type="ECO:0000259" key="3">
    <source>
        <dbReference type="PROSITE" id="PS51123"/>
    </source>
</evidence>
<evidence type="ECO:0000313" key="4">
    <source>
        <dbReference type="EMBL" id="CCH01802.1"/>
    </source>
</evidence>
<dbReference type="Pfam" id="PF00691">
    <property type="entry name" value="OmpA"/>
    <property type="match status" value="1"/>
</dbReference>